<dbReference type="InterPro" id="IPR018022">
    <property type="entry name" value="IPT"/>
</dbReference>
<evidence type="ECO:0000256" key="7">
    <source>
        <dbReference type="RuleBase" id="RU003785"/>
    </source>
</evidence>
<evidence type="ECO:0000256" key="5">
    <source>
        <dbReference type="PIRNR" id="PIRNR039110"/>
    </source>
</evidence>
<feature type="domain" description="C2H2-type" evidence="8">
    <location>
        <begin position="403"/>
        <end position="426"/>
    </location>
</feature>
<dbReference type="Gene3D" id="3.30.160.60">
    <property type="entry name" value="Classic Zinc Finger"/>
    <property type="match status" value="1"/>
</dbReference>
<dbReference type="EMBL" id="JABSNW010000006">
    <property type="protein sequence ID" value="KAL2886290.1"/>
    <property type="molecule type" value="Genomic_DNA"/>
</dbReference>
<evidence type="ECO:0000313" key="9">
    <source>
        <dbReference type="EMBL" id="KAL2886290.1"/>
    </source>
</evidence>
<comment type="caution">
    <text evidence="9">The sequence shown here is derived from an EMBL/GenBank/DDBJ whole genome shotgun (WGS) entry which is preliminary data.</text>
</comment>
<evidence type="ECO:0000256" key="3">
    <source>
        <dbReference type="ARBA" id="ARBA00022741"/>
    </source>
</evidence>
<dbReference type="NCBIfam" id="TIGR00174">
    <property type="entry name" value="miaA"/>
    <property type="match status" value="1"/>
</dbReference>
<dbReference type="InterPro" id="IPR036236">
    <property type="entry name" value="Znf_C2H2_sf"/>
</dbReference>
<protein>
    <recommendedName>
        <fullName evidence="5 6">tRNA dimethylallyltransferase</fullName>
        <ecNumber evidence="5 6">2.5.1.75</ecNumber>
    </recommendedName>
</protein>
<dbReference type="EC" id="2.5.1.75" evidence="5 6"/>
<dbReference type="PANTHER" id="PTHR11088:SF89">
    <property type="entry name" value="TRNA DIMETHYLALLYLTRANSFERASE"/>
    <property type="match status" value="1"/>
</dbReference>
<dbReference type="Proteomes" id="UP001610728">
    <property type="component" value="Unassembled WGS sequence"/>
</dbReference>
<keyword evidence="3 5" id="KW-0547">Nucleotide-binding</keyword>
<dbReference type="SUPFAM" id="SSF57667">
    <property type="entry name" value="beta-beta-alpha zinc fingers"/>
    <property type="match status" value="1"/>
</dbReference>
<reference evidence="9 10" key="1">
    <citation type="submission" date="2020-05" db="EMBL/GenBank/DDBJ databases">
        <title>Ceratocystis lukuohia genome.</title>
        <authorList>
            <person name="Harrington T.C."/>
            <person name="Kim K."/>
            <person name="Mayers C.G."/>
        </authorList>
    </citation>
    <scope>NUCLEOTIDE SEQUENCE [LARGE SCALE GENOMIC DNA]</scope>
    <source>
        <strain evidence="9 10">C4212</strain>
    </source>
</reference>
<keyword evidence="5" id="KW-0963">Cytoplasm</keyword>
<dbReference type="Pfam" id="PF01715">
    <property type="entry name" value="IPPT"/>
    <property type="match status" value="1"/>
</dbReference>
<keyword evidence="2 5" id="KW-0808">Transferase</keyword>
<dbReference type="PIRSF" id="PIRSF039110">
    <property type="entry name" value="IPP_transferase"/>
    <property type="match status" value="1"/>
</dbReference>
<dbReference type="InterPro" id="IPR039657">
    <property type="entry name" value="Dimethylallyltransferase"/>
</dbReference>
<dbReference type="SUPFAM" id="SSF52540">
    <property type="entry name" value="P-loop containing nucleoside triphosphate hydrolases"/>
    <property type="match status" value="1"/>
</dbReference>
<dbReference type="HAMAP" id="MF_00185">
    <property type="entry name" value="IPP_trans"/>
    <property type="match status" value="1"/>
</dbReference>
<proteinExistence type="inferred from homology"/>
<evidence type="ECO:0000259" key="8">
    <source>
        <dbReference type="Pfam" id="PF12874"/>
    </source>
</evidence>
<evidence type="ECO:0000256" key="4">
    <source>
        <dbReference type="ARBA" id="ARBA00022840"/>
    </source>
</evidence>
<comment type="function">
    <text evidence="5">Catalyzes the transfer of a dimethylallyl group onto the adenine at position 37.</text>
</comment>
<dbReference type="InterPro" id="IPR030666">
    <property type="entry name" value="IPP_transferase_euk"/>
</dbReference>
<dbReference type="Gene3D" id="3.40.50.300">
    <property type="entry name" value="P-loop containing nucleotide triphosphate hydrolases"/>
    <property type="match status" value="1"/>
</dbReference>
<evidence type="ECO:0000256" key="2">
    <source>
        <dbReference type="ARBA" id="ARBA00022679"/>
    </source>
</evidence>
<accession>A0ABR4MDE4</accession>
<organism evidence="9 10">
    <name type="scientific">Ceratocystis lukuohia</name>
    <dbReference type="NCBI Taxonomy" id="2019550"/>
    <lineage>
        <taxon>Eukaryota</taxon>
        <taxon>Fungi</taxon>
        <taxon>Dikarya</taxon>
        <taxon>Ascomycota</taxon>
        <taxon>Pezizomycotina</taxon>
        <taxon>Sordariomycetes</taxon>
        <taxon>Hypocreomycetidae</taxon>
        <taxon>Microascales</taxon>
        <taxon>Ceratocystidaceae</taxon>
        <taxon>Ceratocystis</taxon>
    </lineage>
</organism>
<gene>
    <name evidence="9" type="ORF">HOO65_060120</name>
</gene>
<keyword evidence="4 5" id="KW-0067">ATP-binding</keyword>
<dbReference type="PANTHER" id="PTHR11088">
    <property type="entry name" value="TRNA DIMETHYLALLYLTRANSFERASE"/>
    <property type="match status" value="1"/>
</dbReference>
<evidence type="ECO:0000313" key="10">
    <source>
        <dbReference type="Proteomes" id="UP001610728"/>
    </source>
</evidence>
<evidence type="ECO:0000256" key="6">
    <source>
        <dbReference type="RuleBase" id="RU003783"/>
    </source>
</evidence>
<name>A0ABR4MDE4_9PEZI</name>
<comment type="similarity">
    <text evidence="1 5 7">Belongs to the IPP transferase family.</text>
</comment>
<keyword evidence="5 6" id="KW-0819">tRNA processing</keyword>
<sequence>MRPTDPLIVIMGSTGTGKSDPSYGGFPALQLAVELAIRFGGEIINADAMQMYSGLPVVTNQITEAERRGVPHYLLAHISLDQETWAVGDWKREAQALIGDIRSRGKLPIVVGGTHYYLNGLLFEDILVAGDTDTTSDFPVLDEPTEVLLAKLREVDPVMADRWHHNDRRKIRRSLEIFLRMGRKASDIYAEQQLRQQSFTSPLDVQKQSGPWETLLFWVYSEPETLKTRLDKRVDKMEHAGLMTEIQEMFSYLAAKKASGITVDMTRGIWQTIGFKEFRAYLELVNSDSQIEPDVFETMKAQALEDMKTATRQYARSQIRWIRRKLIPLLKEEPGALAKLFLVDSTDVSAYAQTVVEPASTITRAFLQGESLPAPEEVSDVAREELRAAGEPVKPRAIPIKRTCELCHITLVSEDQWQKHLKSRRHHRVAKNAKKRALAIIPNQPAQDVLAVDEAIADMEGLEAD</sequence>
<evidence type="ECO:0000256" key="1">
    <source>
        <dbReference type="ARBA" id="ARBA00005842"/>
    </source>
</evidence>
<dbReference type="GeneID" id="98119516"/>
<keyword evidence="10" id="KW-1185">Reference proteome</keyword>
<dbReference type="Gene3D" id="1.10.20.140">
    <property type="match status" value="1"/>
</dbReference>
<dbReference type="InterPro" id="IPR013087">
    <property type="entry name" value="Znf_C2H2_type"/>
</dbReference>
<dbReference type="InterPro" id="IPR027417">
    <property type="entry name" value="P-loop_NTPase"/>
</dbReference>
<comment type="catalytic activity">
    <reaction evidence="5 6">
        <text>adenosine(37) in tRNA + dimethylallyl diphosphate = N(6)-dimethylallyladenosine(37) in tRNA + diphosphate</text>
        <dbReference type="Rhea" id="RHEA:26482"/>
        <dbReference type="Rhea" id="RHEA-COMP:10162"/>
        <dbReference type="Rhea" id="RHEA-COMP:10375"/>
        <dbReference type="ChEBI" id="CHEBI:33019"/>
        <dbReference type="ChEBI" id="CHEBI:57623"/>
        <dbReference type="ChEBI" id="CHEBI:74411"/>
        <dbReference type="ChEBI" id="CHEBI:74415"/>
        <dbReference type="EC" id="2.5.1.75"/>
    </reaction>
</comment>
<dbReference type="RefSeq" id="XP_070857470.1">
    <property type="nucleotide sequence ID" value="XM_071003883.1"/>
</dbReference>
<dbReference type="Pfam" id="PF12874">
    <property type="entry name" value="zf-met"/>
    <property type="match status" value="1"/>
</dbReference>